<evidence type="ECO:0000313" key="12">
    <source>
        <dbReference type="Proteomes" id="UP000267251"/>
    </source>
</evidence>
<evidence type="ECO:0000256" key="2">
    <source>
        <dbReference type="ARBA" id="ARBA00022448"/>
    </source>
</evidence>
<keyword evidence="2" id="KW-0813">Transport</keyword>
<reference evidence="12" key="1">
    <citation type="journal article" date="2018" name="Nat. Microbiol.">
        <title>Leveraging single-cell genomics to expand the fungal tree of life.</title>
        <authorList>
            <person name="Ahrendt S.R."/>
            <person name="Quandt C.A."/>
            <person name="Ciobanu D."/>
            <person name="Clum A."/>
            <person name="Salamov A."/>
            <person name="Andreopoulos B."/>
            <person name="Cheng J.F."/>
            <person name="Woyke T."/>
            <person name="Pelin A."/>
            <person name="Henrissat B."/>
            <person name="Reynolds N.K."/>
            <person name="Benny G.L."/>
            <person name="Smith M.E."/>
            <person name="James T.Y."/>
            <person name="Grigoriev I.V."/>
        </authorList>
    </citation>
    <scope>NUCLEOTIDE SEQUENCE [LARGE SCALE GENOMIC DNA]</scope>
</reference>
<keyword evidence="4" id="KW-0256">Endoplasmic reticulum</keyword>
<gene>
    <name evidence="11" type="ORF">BJ684DRAFT_8044</name>
</gene>
<sequence length="249" mass="27569">MSGKTTTTASPVGAAVPSSSDAVLSDKEGTRIIPPVGRDEDDIRLLSRLGYDVLHQGPESCGWLNVLLAQIIRKYRAEALVEERLLKTLSQAMNTETRPSFLGEVKITEFALGSDYPILHSVRVRPTEDLSSMRVEADFTFKDLLTLGVDTELLLNWPRALLASLPVSLVISLVELSGTILIEFSSEDPSFLSFSLAPSYHMDLQIRSLLGHRTKVKDLPKVSQLLYGRLQAWLESHCVQPKTFIIPLP</sequence>
<keyword evidence="8" id="KW-0472">Membrane</keyword>
<dbReference type="InterPro" id="IPR031468">
    <property type="entry name" value="SMP_LBD"/>
</dbReference>
<protein>
    <recommendedName>
        <fullName evidence="10">SMP-LTD domain-containing protein</fullName>
    </recommendedName>
</protein>
<feature type="region of interest" description="Disordered" evidence="9">
    <location>
        <begin position="1"/>
        <end position="23"/>
    </location>
</feature>
<dbReference type="PANTHER" id="PTHR13466">
    <property type="entry name" value="TEX2 PROTEIN-RELATED"/>
    <property type="match status" value="1"/>
</dbReference>
<evidence type="ECO:0000256" key="3">
    <source>
        <dbReference type="ARBA" id="ARBA00022692"/>
    </source>
</evidence>
<dbReference type="PANTHER" id="PTHR13466:SF0">
    <property type="entry name" value="SMP-LTD DOMAIN-CONTAINING PROTEIN"/>
    <property type="match status" value="1"/>
</dbReference>
<evidence type="ECO:0000256" key="5">
    <source>
        <dbReference type="ARBA" id="ARBA00022989"/>
    </source>
</evidence>
<evidence type="ECO:0000256" key="1">
    <source>
        <dbReference type="ARBA" id="ARBA00004586"/>
    </source>
</evidence>
<dbReference type="GO" id="GO:0015914">
    <property type="term" value="P:phospholipid transport"/>
    <property type="evidence" value="ECO:0007669"/>
    <property type="project" value="TreeGrafter"/>
</dbReference>
<name>A0A4P9Y6V8_9FUNG</name>
<dbReference type="GO" id="GO:0008289">
    <property type="term" value="F:lipid binding"/>
    <property type="evidence" value="ECO:0007669"/>
    <property type="project" value="UniProtKB-KW"/>
</dbReference>
<dbReference type="GO" id="GO:0005789">
    <property type="term" value="C:endoplasmic reticulum membrane"/>
    <property type="evidence" value="ECO:0007669"/>
    <property type="project" value="UniProtKB-SubCell"/>
</dbReference>
<feature type="non-terminal residue" evidence="11">
    <location>
        <position position="249"/>
    </location>
</feature>
<keyword evidence="6" id="KW-0445">Lipid transport</keyword>
<evidence type="ECO:0000256" key="6">
    <source>
        <dbReference type="ARBA" id="ARBA00023055"/>
    </source>
</evidence>
<keyword evidence="5" id="KW-1133">Transmembrane helix</keyword>
<dbReference type="OrthoDB" id="5599157at2759"/>
<evidence type="ECO:0000313" key="11">
    <source>
        <dbReference type="EMBL" id="RKP14775.1"/>
    </source>
</evidence>
<accession>A0A4P9Y6V8</accession>
<evidence type="ECO:0000256" key="7">
    <source>
        <dbReference type="ARBA" id="ARBA00023121"/>
    </source>
</evidence>
<proteinExistence type="predicted"/>
<evidence type="ECO:0000259" key="10">
    <source>
        <dbReference type="PROSITE" id="PS51847"/>
    </source>
</evidence>
<dbReference type="GO" id="GO:0032865">
    <property type="term" value="C:ERMES complex"/>
    <property type="evidence" value="ECO:0007669"/>
    <property type="project" value="TreeGrafter"/>
</dbReference>
<organism evidence="11 12">
    <name type="scientific">Piptocephalis cylindrospora</name>
    <dbReference type="NCBI Taxonomy" id="1907219"/>
    <lineage>
        <taxon>Eukaryota</taxon>
        <taxon>Fungi</taxon>
        <taxon>Fungi incertae sedis</taxon>
        <taxon>Zoopagomycota</taxon>
        <taxon>Zoopagomycotina</taxon>
        <taxon>Zoopagomycetes</taxon>
        <taxon>Zoopagales</taxon>
        <taxon>Piptocephalidaceae</taxon>
        <taxon>Piptocephalis</taxon>
    </lineage>
</organism>
<dbReference type="CDD" id="cd21671">
    <property type="entry name" value="SMP_Mmm1"/>
    <property type="match status" value="1"/>
</dbReference>
<feature type="compositionally biased region" description="Low complexity" evidence="9">
    <location>
        <begin position="9"/>
        <end position="23"/>
    </location>
</feature>
<keyword evidence="12" id="KW-1185">Reference proteome</keyword>
<dbReference type="Pfam" id="PF10296">
    <property type="entry name" value="MMM1"/>
    <property type="match status" value="2"/>
</dbReference>
<evidence type="ECO:0000256" key="9">
    <source>
        <dbReference type="SAM" id="MobiDB-lite"/>
    </source>
</evidence>
<dbReference type="AlphaFoldDB" id="A0A4P9Y6V8"/>
<dbReference type="Proteomes" id="UP000267251">
    <property type="component" value="Unassembled WGS sequence"/>
</dbReference>
<comment type="subcellular location">
    <subcellularLocation>
        <location evidence="1">Endoplasmic reticulum membrane</location>
    </subcellularLocation>
</comment>
<evidence type="ECO:0000256" key="8">
    <source>
        <dbReference type="ARBA" id="ARBA00023136"/>
    </source>
</evidence>
<dbReference type="GO" id="GO:1990456">
    <property type="term" value="P:mitochondrion-endoplasmic reticulum membrane tethering"/>
    <property type="evidence" value="ECO:0007669"/>
    <property type="project" value="TreeGrafter"/>
</dbReference>
<dbReference type="InterPro" id="IPR019411">
    <property type="entry name" value="MMM1_dom"/>
</dbReference>
<evidence type="ECO:0000256" key="4">
    <source>
        <dbReference type="ARBA" id="ARBA00022824"/>
    </source>
</evidence>
<dbReference type="PROSITE" id="PS51847">
    <property type="entry name" value="SMP"/>
    <property type="match status" value="1"/>
</dbReference>
<keyword evidence="3" id="KW-0812">Transmembrane</keyword>
<keyword evidence="7" id="KW-0446">Lipid-binding</keyword>
<dbReference type="EMBL" id="KZ987792">
    <property type="protein sequence ID" value="RKP14775.1"/>
    <property type="molecule type" value="Genomic_DNA"/>
</dbReference>
<feature type="domain" description="SMP-LTD" evidence="10">
    <location>
        <begin position="57"/>
        <end position="249"/>
    </location>
</feature>